<keyword evidence="4" id="KW-1185">Reference proteome</keyword>
<dbReference type="InterPro" id="IPR016181">
    <property type="entry name" value="Acyl_CoA_acyltransferase"/>
</dbReference>
<evidence type="ECO:0000313" key="4">
    <source>
        <dbReference type="Proteomes" id="UP001596150"/>
    </source>
</evidence>
<reference evidence="4" key="1">
    <citation type="journal article" date="2019" name="Int. J. Syst. Evol. Microbiol.">
        <title>The Global Catalogue of Microorganisms (GCM) 10K type strain sequencing project: providing services to taxonomists for standard genome sequencing and annotation.</title>
        <authorList>
            <consortium name="The Broad Institute Genomics Platform"/>
            <consortium name="The Broad Institute Genome Sequencing Center for Infectious Disease"/>
            <person name="Wu L."/>
            <person name="Ma J."/>
        </authorList>
    </citation>
    <scope>NUCLEOTIDE SEQUENCE [LARGE SCALE GENOMIC DNA]</scope>
    <source>
        <strain evidence="4">KACC 12633</strain>
    </source>
</reference>
<feature type="region of interest" description="Disordered" evidence="1">
    <location>
        <begin position="1"/>
        <end position="21"/>
    </location>
</feature>
<accession>A0ABW0Q2D0</accession>
<dbReference type="SUPFAM" id="SSF55729">
    <property type="entry name" value="Acyl-CoA N-acyltransferases (Nat)"/>
    <property type="match status" value="1"/>
</dbReference>
<sequence>MRISETTPGEHPAQPTHTAEDNPFFSVEILKAALDQLADAKVTTARVTATDGRLVALAPIRPTRLGRLVPAISIWVHSLGPLGTPLLDTATLEKAAAGLIAAMDGERPARRILEFPYLPLEGHVANALRRQAAREQRPVAVLAAHQRAVLNRAGQDGNRFLDAIAPKKRKELGRQLRRLHDLGAVTIEHVTEPAPLAAALEDFFALEASGWKGKRGTALTLRPREKAFAKAAVASGDTTIHALRLDGRAVAMLVSFQSGAGAVTWKIAYDEAYARFSPGVQIMLEASTALLADPTLERIDSLAIAGHPMIDPLWPDRMSVGTLVIGPKGGGIGYEAGLSLARLELVLRPIARRFVRSVRKKAEVLKSRLRQSASAASPEG</sequence>
<evidence type="ECO:0000259" key="2">
    <source>
        <dbReference type="Pfam" id="PF13480"/>
    </source>
</evidence>
<dbReference type="InterPro" id="IPR038740">
    <property type="entry name" value="BioF2-like_GNAT_dom"/>
</dbReference>
<dbReference type="RefSeq" id="WP_266344732.1">
    <property type="nucleotide sequence ID" value="NZ_JAPKNH010000005.1"/>
</dbReference>
<evidence type="ECO:0000313" key="3">
    <source>
        <dbReference type="EMBL" id="MFC5518498.1"/>
    </source>
</evidence>
<proteinExistence type="predicted"/>
<comment type="caution">
    <text evidence="3">The sequence shown here is derived from an EMBL/GenBank/DDBJ whole genome shotgun (WGS) entry which is preliminary data.</text>
</comment>
<dbReference type="Proteomes" id="UP001596150">
    <property type="component" value="Unassembled WGS sequence"/>
</dbReference>
<feature type="domain" description="BioF2-like acetyltransferase" evidence="2">
    <location>
        <begin position="167"/>
        <end position="302"/>
    </location>
</feature>
<evidence type="ECO:0000256" key="1">
    <source>
        <dbReference type="SAM" id="MobiDB-lite"/>
    </source>
</evidence>
<name>A0ABW0Q2D0_9HYPH</name>
<protein>
    <submittedName>
        <fullName evidence="3">GNAT family N-acetyltransferase</fullName>
    </submittedName>
</protein>
<organism evidence="3 4">
    <name type="scientific">Kaistia terrae</name>
    <dbReference type="NCBI Taxonomy" id="537017"/>
    <lineage>
        <taxon>Bacteria</taxon>
        <taxon>Pseudomonadati</taxon>
        <taxon>Pseudomonadota</taxon>
        <taxon>Alphaproteobacteria</taxon>
        <taxon>Hyphomicrobiales</taxon>
        <taxon>Kaistiaceae</taxon>
        <taxon>Kaistia</taxon>
    </lineage>
</organism>
<dbReference type="EMBL" id="JBHSML010000014">
    <property type="protein sequence ID" value="MFC5518498.1"/>
    <property type="molecule type" value="Genomic_DNA"/>
</dbReference>
<gene>
    <name evidence="3" type="ORF">ACFPP9_22175</name>
</gene>
<dbReference type="Pfam" id="PF13480">
    <property type="entry name" value="Acetyltransf_6"/>
    <property type="match status" value="1"/>
</dbReference>